<keyword evidence="6" id="KW-0297">G-protein coupled receptor</keyword>
<feature type="transmembrane region" description="Helical" evidence="11">
    <location>
        <begin position="795"/>
        <end position="814"/>
    </location>
</feature>
<evidence type="ECO:0000313" key="13">
    <source>
        <dbReference type="Proteomes" id="UP001652622"/>
    </source>
</evidence>
<dbReference type="InterPro" id="IPR017979">
    <property type="entry name" value="GPCR_3_CS"/>
</dbReference>
<keyword evidence="2" id="KW-1003">Cell membrane</keyword>
<protein>
    <submittedName>
        <fullName evidence="14">Vomeronasal type-2 receptor 26-like</fullName>
    </submittedName>
</protein>
<evidence type="ECO:0000256" key="10">
    <source>
        <dbReference type="ARBA" id="ARBA00023224"/>
    </source>
</evidence>
<dbReference type="Pfam" id="PF00003">
    <property type="entry name" value="7tm_3"/>
    <property type="match status" value="1"/>
</dbReference>
<dbReference type="RefSeq" id="XP_060540855.1">
    <property type="nucleotide sequence ID" value="XM_060684872.1"/>
</dbReference>
<evidence type="ECO:0000313" key="14">
    <source>
        <dbReference type="RefSeq" id="XP_060540855.1"/>
    </source>
</evidence>
<feature type="transmembrane region" description="Helical" evidence="11">
    <location>
        <begin position="754"/>
        <end position="774"/>
    </location>
</feature>
<evidence type="ECO:0000256" key="7">
    <source>
        <dbReference type="ARBA" id="ARBA00023136"/>
    </source>
</evidence>
<evidence type="ECO:0000256" key="11">
    <source>
        <dbReference type="SAM" id="Phobius"/>
    </source>
</evidence>
<dbReference type="PRINTS" id="PR00248">
    <property type="entry name" value="GPCRMGR"/>
</dbReference>
<feature type="transmembrane region" description="Helical" evidence="11">
    <location>
        <begin position="914"/>
        <end position="937"/>
    </location>
</feature>
<dbReference type="InterPro" id="IPR028082">
    <property type="entry name" value="Peripla_BP_I"/>
</dbReference>
<dbReference type="InterPro" id="IPR011500">
    <property type="entry name" value="GPCR_3_9-Cys_dom"/>
</dbReference>
<dbReference type="PROSITE" id="PS00981">
    <property type="entry name" value="G_PROTEIN_RECEP_F3_3"/>
    <property type="match status" value="1"/>
</dbReference>
<dbReference type="InterPro" id="IPR000337">
    <property type="entry name" value="GPCR_3"/>
</dbReference>
<keyword evidence="4" id="KW-0732">Signal</keyword>
<name>A0ABM3YXK3_PANGU</name>
<dbReference type="SUPFAM" id="SSF53822">
    <property type="entry name" value="Periplasmic binding protein-like I"/>
    <property type="match status" value="2"/>
</dbReference>
<dbReference type="GeneID" id="132709882"/>
<dbReference type="CDD" id="cd15283">
    <property type="entry name" value="7tmC_V2R_pheromone"/>
    <property type="match status" value="1"/>
</dbReference>
<evidence type="ECO:0000256" key="5">
    <source>
        <dbReference type="ARBA" id="ARBA00022989"/>
    </source>
</evidence>
<dbReference type="Pfam" id="PF01094">
    <property type="entry name" value="ANF_receptor"/>
    <property type="match status" value="2"/>
</dbReference>
<evidence type="ECO:0000256" key="3">
    <source>
        <dbReference type="ARBA" id="ARBA00022692"/>
    </source>
</evidence>
<organism evidence="13 14">
    <name type="scientific">Pantherophis guttatus</name>
    <name type="common">Corn snake</name>
    <name type="synonym">Elaphe guttata</name>
    <dbReference type="NCBI Taxonomy" id="94885"/>
    <lineage>
        <taxon>Eukaryota</taxon>
        <taxon>Metazoa</taxon>
        <taxon>Chordata</taxon>
        <taxon>Craniata</taxon>
        <taxon>Vertebrata</taxon>
        <taxon>Euteleostomi</taxon>
        <taxon>Lepidosauria</taxon>
        <taxon>Squamata</taxon>
        <taxon>Bifurcata</taxon>
        <taxon>Unidentata</taxon>
        <taxon>Episquamata</taxon>
        <taxon>Toxicofera</taxon>
        <taxon>Serpentes</taxon>
        <taxon>Colubroidea</taxon>
        <taxon>Colubridae</taxon>
        <taxon>Colubrinae</taxon>
        <taxon>Pantherophis</taxon>
    </lineage>
</organism>
<keyword evidence="8" id="KW-0675">Receptor</keyword>
<keyword evidence="5 11" id="KW-1133">Transmembrane helix</keyword>
<evidence type="ECO:0000256" key="9">
    <source>
        <dbReference type="ARBA" id="ARBA00023180"/>
    </source>
</evidence>
<feature type="transmembrane region" description="Helical" evidence="11">
    <location>
        <begin position="949"/>
        <end position="969"/>
    </location>
</feature>
<dbReference type="Gene3D" id="2.10.50.30">
    <property type="entry name" value="GPCR, family 3, nine cysteines domain"/>
    <property type="match status" value="1"/>
</dbReference>
<accession>A0ABM3YXK3</accession>
<feature type="transmembrane region" description="Helical" evidence="11">
    <location>
        <begin position="975"/>
        <end position="997"/>
    </location>
</feature>
<dbReference type="PROSITE" id="PS50259">
    <property type="entry name" value="G_PROTEIN_RECEP_F3_4"/>
    <property type="match status" value="1"/>
</dbReference>
<dbReference type="PANTHER" id="PTHR24061">
    <property type="entry name" value="CALCIUM-SENSING RECEPTOR-RELATED"/>
    <property type="match status" value="1"/>
</dbReference>
<feature type="domain" description="G-protein coupled receptors family 3 profile" evidence="12">
    <location>
        <begin position="755"/>
        <end position="1019"/>
    </location>
</feature>
<evidence type="ECO:0000256" key="8">
    <source>
        <dbReference type="ARBA" id="ARBA00023170"/>
    </source>
</evidence>
<comment type="subcellular location">
    <subcellularLocation>
        <location evidence="1">Cell membrane</location>
        <topology evidence="1">Multi-pass membrane protein</topology>
    </subcellularLocation>
</comment>
<evidence type="ECO:0000259" key="12">
    <source>
        <dbReference type="PROSITE" id="PS50259"/>
    </source>
</evidence>
<dbReference type="PANTHER" id="PTHR24061:SF599">
    <property type="entry name" value="G-PROTEIN COUPLED RECEPTORS FAMILY 3 PROFILE DOMAIN-CONTAINING PROTEIN"/>
    <property type="match status" value="1"/>
</dbReference>
<dbReference type="Proteomes" id="UP001652622">
    <property type="component" value="Unplaced"/>
</dbReference>
<keyword evidence="3 11" id="KW-0812">Transmembrane</keyword>
<dbReference type="InterPro" id="IPR000068">
    <property type="entry name" value="GPCR_3_Ca_sens_rcpt-rel"/>
</dbReference>
<dbReference type="Pfam" id="PF07562">
    <property type="entry name" value="NCD3G"/>
    <property type="match status" value="1"/>
</dbReference>
<keyword evidence="9" id="KW-0325">Glycoprotein</keyword>
<feature type="transmembrane region" description="Helical" evidence="11">
    <location>
        <begin position="866"/>
        <end position="887"/>
    </location>
</feature>
<dbReference type="InterPro" id="IPR038550">
    <property type="entry name" value="GPCR_3_9-Cys_sf"/>
</dbReference>
<feature type="transmembrane region" description="Helical" evidence="11">
    <location>
        <begin position="826"/>
        <end position="845"/>
    </location>
</feature>
<evidence type="ECO:0000256" key="1">
    <source>
        <dbReference type="ARBA" id="ARBA00004651"/>
    </source>
</evidence>
<sequence length="1020" mass="116791">MDTLNCSVAEPFPVLHEWYQPGDLLIGGMVSQIIFISNEHWFDEYPSHRIFEMTNMITKFYQHVLSLEFAIEEINRDPQILSNVTLGLHISDSFYDPRMTYRTTLDLLFKSNRFLPNYEYGIPKNLMAILGGLGSDTSSQIAGIIDFYKIPQNEICSAFLQQVPGIPTFDNLDKFGGITSTLHQLYIDNKANTFIIYGESLLLVWFTSVIFLLDPTFEVNMSFTKVWVMTSDPIIVPNEWYQEGDLVIGEMVSMANYHFNELSFQQHPSQEYFGNPEALTKFYQHVLSLVFAVKEINENPKILSNITLGFHIHDSYYNAMMTYRTTIDLLFRLQKFVPNYKCDTRKNLISIIGGLSFETSSYIANLLQFYKIPQLTYGSFTPQDIHSAEIPFYYSMVPNESTQYIGIIRLLQHFGWRWVGLLAIDNRHGDYFLQTMESLFSQHGICSACTQRIPFLTYWDKLFEMMEKGKNIYNQITTKQINTFIICGESLSVIWVTSIIFWIDPGLGQSSLGKVWIMTAQMDYILTGMQRKWDRQLFDGAIFLTIHSRDIPGFKEFLKVMKPPWIQEDGFFPLFWEQVFDCSLPSPPMTLLDDDTCTGEERLENIPGALFEVQLTGHSYSIYNAVYVLAEALHALSLLRSNPRNLRRKVGKVDPDAPSGKELDINEDMIIWHRSFNQVLPISLCNDYCHPGYQKRKNEGKKFCCYDCVPCPEGKISKEMDTAACFQCPDDQYVNHKKDGCIMKTINFLFYKEVLGLSLAIVATFFFLTTTWVLGTFIKHKDSPIVKANNRDLTYTLLISLLFCFLCPFLFLGQPGRVTCLLRQPAFGIIFSLSISCVLAKTILVSLAFKATKPGSRMRTWVGKRLAVSIVLLCSLVQASICTVWLSTSPPFPELDMHSVPEEMVLQCNEGSVVTFYCVLSYMAFLSFASFFVAFQARKLPDSFNEAKFITFSMLAFCSVWVSFVPTYLSTRGKAMVAVEIFSILSSSAGLLGCIFLPKCYIIVLRPDLNNREQLIRRHV</sequence>
<reference evidence="14" key="1">
    <citation type="submission" date="2025-08" db="UniProtKB">
        <authorList>
            <consortium name="RefSeq"/>
        </authorList>
    </citation>
    <scope>IDENTIFICATION</scope>
    <source>
        <tissue evidence="14">Blood</tissue>
    </source>
</reference>
<dbReference type="Gene3D" id="3.40.50.2300">
    <property type="match status" value="3"/>
</dbReference>
<keyword evidence="7 11" id="KW-0472">Membrane</keyword>
<keyword evidence="10" id="KW-0807">Transducer</keyword>
<evidence type="ECO:0000256" key="4">
    <source>
        <dbReference type="ARBA" id="ARBA00022729"/>
    </source>
</evidence>
<evidence type="ECO:0000256" key="6">
    <source>
        <dbReference type="ARBA" id="ARBA00023040"/>
    </source>
</evidence>
<evidence type="ECO:0000256" key="2">
    <source>
        <dbReference type="ARBA" id="ARBA00022475"/>
    </source>
</evidence>
<gene>
    <name evidence="14" type="primary">LOC132709882</name>
</gene>
<dbReference type="InterPro" id="IPR017978">
    <property type="entry name" value="GPCR_3_C"/>
</dbReference>
<keyword evidence="13" id="KW-1185">Reference proteome</keyword>
<proteinExistence type="predicted"/>
<dbReference type="InterPro" id="IPR001828">
    <property type="entry name" value="ANF_lig-bd_rcpt"/>
</dbReference>